<keyword evidence="3 10" id="KW-0813">Transport</keyword>
<dbReference type="EMBL" id="JALJZU010000005">
    <property type="protein sequence ID" value="MCP2009234.1"/>
    <property type="molecule type" value="Genomic_DNA"/>
</dbReference>
<organism evidence="15 16">
    <name type="scientific">Duganella violaceipulchra</name>
    <dbReference type="NCBI Taxonomy" id="2849652"/>
    <lineage>
        <taxon>Bacteria</taxon>
        <taxon>Pseudomonadati</taxon>
        <taxon>Pseudomonadota</taxon>
        <taxon>Betaproteobacteria</taxon>
        <taxon>Burkholderiales</taxon>
        <taxon>Oxalobacteraceae</taxon>
        <taxon>Telluria group</taxon>
        <taxon>Duganella</taxon>
    </lineage>
</organism>
<protein>
    <submittedName>
        <fullName evidence="15">Iron complex outermembrane receptor protein</fullName>
    </submittedName>
</protein>
<feature type="domain" description="TonB-dependent receptor-like beta-barrel" evidence="13">
    <location>
        <begin position="387"/>
        <end position="849"/>
    </location>
</feature>
<evidence type="ECO:0000256" key="1">
    <source>
        <dbReference type="ARBA" id="ARBA00004571"/>
    </source>
</evidence>
<dbReference type="PANTHER" id="PTHR47234">
    <property type="match status" value="1"/>
</dbReference>
<evidence type="ECO:0000256" key="5">
    <source>
        <dbReference type="ARBA" id="ARBA00022692"/>
    </source>
</evidence>
<evidence type="ECO:0000256" key="7">
    <source>
        <dbReference type="ARBA" id="ARBA00023136"/>
    </source>
</evidence>
<evidence type="ECO:0000256" key="3">
    <source>
        <dbReference type="ARBA" id="ARBA00022448"/>
    </source>
</evidence>
<feature type="signal peptide" evidence="12">
    <location>
        <begin position="1"/>
        <end position="28"/>
    </location>
</feature>
<dbReference type="Pfam" id="PF07715">
    <property type="entry name" value="Plug"/>
    <property type="match status" value="1"/>
</dbReference>
<keyword evidence="4 10" id="KW-1134">Transmembrane beta strand</keyword>
<sequence length="888" mass="95146">MFQMTRIHRAVLLALGGAAITSTLPALAQEQEAATEIQRVTVTGSSIKRIAGESALPVTIMKADEFVSKGMTTIEEVLSSVSANQQTTVGSTSIGFDGGGKSSANLRGLGDDRTLVLLNGRRLANHPFDGSSVDLNAIPFAALDRVEILRDGASHIYGTDAVAGVINFITKRSFTGVSATAEAVIPQQTGGREKRGNVTAGFGDLQKDGYNIFGVLDYHDQGRVRSIDRPYSSTGIQPAYGINKTSGTTFPANFFSAKGITGNPRYASGCFAPNTVPQAGNGSTDMGTCRQDYARLVDDIPDTKQTTAYVKGALRFGAYGLATLDYLHSESENISRIAPPPLTGLKMHADNKWYPGAAGGTPAVSGLTGEDLTISWRPLEAGQRTSKNLGVSDRVVLNLEGSAYGWDLTGGASYAQTRVTQDFTSGYVKDALIQPGISAGTLNPFGAQDAQGAAYLQGALLTGNALNAKAKNTSVDARATRELMALPGGALALAIGAEHRTENSTYTVNHAIVDQAAIYRATALFGVKDQDASRSLSAVYAELVAPLHKTLELQLAARSDRYSDAGSTFNPKLGIRFQPLKQVMLRASANTGFRAPSLYEMHSPVYDTNTAGAYDDPQLCPGSVAKAGVNPLTACHAIQPGRSGGNPELHPEKSRSYSFGVVFEPVKDLTASLDYWHIKVTDGIGAALTEAELFADPEKYRDRFHYNASGTALEYVNLSSLANLGVRKSSGIDLTLQYRFPQTPIGWFDTWVNGTYVTSNVWQTTPDVDPFESIGVYNGATRWKHNLALRWMNGAWSSTLSQRYTSGYVDQNAVAAQYQRDVSANSVWTLSGAYTGFKNTTVTAGIKNLLNSDPPFSNQNANPQTGYDPRLSDPIGRAYYVRLTYKFQ</sequence>
<dbReference type="SUPFAM" id="SSF56935">
    <property type="entry name" value="Porins"/>
    <property type="match status" value="1"/>
</dbReference>
<comment type="caution">
    <text evidence="15">The sequence shown here is derived from an EMBL/GenBank/DDBJ whole genome shotgun (WGS) entry which is preliminary data.</text>
</comment>
<evidence type="ECO:0000256" key="9">
    <source>
        <dbReference type="ARBA" id="ARBA00023237"/>
    </source>
</evidence>
<keyword evidence="16" id="KW-1185">Reference proteome</keyword>
<keyword evidence="9 10" id="KW-0998">Cell outer membrane</keyword>
<dbReference type="InterPro" id="IPR039426">
    <property type="entry name" value="TonB-dep_rcpt-like"/>
</dbReference>
<evidence type="ECO:0000256" key="6">
    <source>
        <dbReference type="ARBA" id="ARBA00023077"/>
    </source>
</evidence>
<reference evidence="15" key="1">
    <citation type="submission" date="2022-03" db="EMBL/GenBank/DDBJ databases">
        <title>Genome Encyclopedia of Bacteria and Archaea VI: Functional Genomics of Type Strains.</title>
        <authorList>
            <person name="Whitman W."/>
        </authorList>
    </citation>
    <scope>NUCLEOTIDE SEQUENCE</scope>
    <source>
        <strain evidence="15">HSC-15S17</strain>
    </source>
</reference>
<keyword evidence="12" id="KW-0732">Signal</keyword>
<dbReference type="Gene3D" id="2.40.170.20">
    <property type="entry name" value="TonB-dependent receptor, beta-barrel domain"/>
    <property type="match status" value="1"/>
</dbReference>
<dbReference type="InterPro" id="IPR036942">
    <property type="entry name" value="Beta-barrel_TonB_sf"/>
</dbReference>
<dbReference type="PROSITE" id="PS52016">
    <property type="entry name" value="TONB_DEPENDENT_REC_3"/>
    <property type="match status" value="1"/>
</dbReference>
<evidence type="ECO:0000256" key="4">
    <source>
        <dbReference type="ARBA" id="ARBA00022452"/>
    </source>
</evidence>
<evidence type="ECO:0000256" key="11">
    <source>
        <dbReference type="RuleBase" id="RU003357"/>
    </source>
</evidence>
<keyword evidence="5 10" id="KW-0812">Transmembrane</keyword>
<evidence type="ECO:0000256" key="10">
    <source>
        <dbReference type="PROSITE-ProRule" id="PRU01360"/>
    </source>
</evidence>
<dbReference type="InterPro" id="IPR012910">
    <property type="entry name" value="Plug_dom"/>
</dbReference>
<keyword evidence="7 10" id="KW-0472">Membrane</keyword>
<feature type="chain" id="PRO_5045488439" evidence="12">
    <location>
        <begin position="29"/>
        <end position="888"/>
    </location>
</feature>
<accession>A0ABT1GN81</accession>
<keyword evidence="8 15" id="KW-0675">Receptor</keyword>
<keyword evidence="6 11" id="KW-0798">TonB box</keyword>
<feature type="domain" description="TonB-dependent receptor plug" evidence="14">
    <location>
        <begin position="54"/>
        <end position="165"/>
    </location>
</feature>
<dbReference type="Proteomes" id="UP001162889">
    <property type="component" value="Unassembled WGS sequence"/>
</dbReference>
<dbReference type="Pfam" id="PF00593">
    <property type="entry name" value="TonB_dep_Rec_b-barrel"/>
    <property type="match status" value="1"/>
</dbReference>
<comment type="similarity">
    <text evidence="2 10 11">Belongs to the TonB-dependent receptor family.</text>
</comment>
<dbReference type="InterPro" id="IPR037066">
    <property type="entry name" value="Plug_dom_sf"/>
</dbReference>
<evidence type="ECO:0000259" key="14">
    <source>
        <dbReference type="Pfam" id="PF07715"/>
    </source>
</evidence>
<dbReference type="CDD" id="cd01347">
    <property type="entry name" value="ligand_gated_channel"/>
    <property type="match status" value="1"/>
</dbReference>
<evidence type="ECO:0000256" key="2">
    <source>
        <dbReference type="ARBA" id="ARBA00009810"/>
    </source>
</evidence>
<evidence type="ECO:0000256" key="12">
    <source>
        <dbReference type="SAM" id="SignalP"/>
    </source>
</evidence>
<gene>
    <name evidence="15" type="ORF">L1274_002947</name>
</gene>
<dbReference type="InterPro" id="IPR000531">
    <property type="entry name" value="Beta-barrel_TonB"/>
</dbReference>
<evidence type="ECO:0000313" key="15">
    <source>
        <dbReference type="EMBL" id="MCP2009234.1"/>
    </source>
</evidence>
<evidence type="ECO:0000313" key="16">
    <source>
        <dbReference type="Proteomes" id="UP001162889"/>
    </source>
</evidence>
<proteinExistence type="inferred from homology"/>
<dbReference type="PANTHER" id="PTHR47234:SF2">
    <property type="entry name" value="TONB-DEPENDENT RECEPTOR"/>
    <property type="match status" value="1"/>
</dbReference>
<evidence type="ECO:0000259" key="13">
    <source>
        <dbReference type="Pfam" id="PF00593"/>
    </source>
</evidence>
<name>A0ABT1GN81_9BURK</name>
<dbReference type="RefSeq" id="WP_229225115.1">
    <property type="nucleotide sequence ID" value="NZ_JAHTGR010000018.1"/>
</dbReference>
<comment type="subcellular location">
    <subcellularLocation>
        <location evidence="1 10">Cell outer membrane</location>
        <topology evidence="1 10">Multi-pass membrane protein</topology>
    </subcellularLocation>
</comment>
<evidence type="ECO:0000256" key="8">
    <source>
        <dbReference type="ARBA" id="ARBA00023170"/>
    </source>
</evidence>
<dbReference type="Gene3D" id="2.170.130.10">
    <property type="entry name" value="TonB-dependent receptor, plug domain"/>
    <property type="match status" value="1"/>
</dbReference>